<dbReference type="EMBL" id="SJPG01000001">
    <property type="protein sequence ID" value="TWT59593.1"/>
    <property type="molecule type" value="Genomic_DNA"/>
</dbReference>
<comment type="caution">
    <text evidence="2">The sequence shown here is derived from an EMBL/GenBank/DDBJ whole genome shotgun (WGS) entry which is preliminary data.</text>
</comment>
<feature type="compositionally biased region" description="Polar residues" evidence="1">
    <location>
        <begin position="115"/>
        <end position="126"/>
    </location>
</feature>
<protein>
    <submittedName>
        <fullName evidence="2">Uncharacterized protein</fullName>
    </submittedName>
</protein>
<evidence type="ECO:0000256" key="1">
    <source>
        <dbReference type="SAM" id="MobiDB-lite"/>
    </source>
</evidence>
<keyword evidence="3" id="KW-1185">Reference proteome</keyword>
<dbReference type="Proteomes" id="UP000316095">
    <property type="component" value="Unassembled WGS sequence"/>
</dbReference>
<evidence type="ECO:0000313" key="2">
    <source>
        <dbReference type="EMBL" id="TWT59593.1"/>
    </source>
</evidence>
<feature type="region of interest" description="Disordered" evidence="1">
    <location>
        <begin position="107"/>
        <end position="126"/>
    </location>
</feature>
<name>A0A5C5XBE3_9PLAN</name>
<dbReference type="AlphaFoldDB" id="A0A5C5XBE3"/>
<gene>
    <name evidence="2" type="ORF">Pan54_03010</name>
</gene>
<dbReference type="RefSeq" id="WP_146501783.1">
    <property type="nucleotide sequence ID" value="NZ_SJPG01000001.1"/>
</dbReference>
<reference evidence="2 3" key="1">
    <citation type="submission" date="2019-02" db="EMBL/GenBank/DDBJ databases">
        <title>Deep-cultivation of Planctomycetes and their phenomic and genomic characterization uncovers novel biology.</title>
        <authorList>
            <person name="Wiegand S."/>
            <person name="Jogler M."/>
            <person name="Boedeker C."/>
            <person name="Pinto D."/>
            <person name="Vollmers J."/>
            <person name="Rivas-Marin E."/>
            <person name="Kohn T."/>
            <person name="Peeters S.H."/>
            <person name="Heuer A."/>
            <person name="Rast P."/>
            <person name="Oberbeckmann S."/>
            <person name="Bunk B."/>
            <person name="Jeske O."/>
            <person name="Meyerdierks A."/>
            <person name="Storesund J.E."/>
            <person name="Kallscheuer N."/>
            <person name="Luecker S."/>
            <person name="Lage O.M."/>
            <person name="Pohl T."/>
            <person name="Merkel B.J."/>
            <person name="Hornburger P."/>
            <person name="Mueller R.-W."/>
            <person name="Bruemmer F."/>
            <person name="Labrenz M."/>
            <person name="Spormann A.M."/>
            <person name="Op Den Camp H."/>
            <person name="Overmann J."/>
            <person name="Amann R."/>
            <person name="Jetten M.S.M."/>
            <person name="Mascher T."/>
            <person name="Medema M.H."/>
            <person name="Devos D.P."/>
            <person name="Kaster A.-K."/>
            <person name="Ovreas L."/>
            <person name="Rohde M."/>
            <person name="Galperin M.Y."/>
            <person name="Jogler C."/>
        </authorList>
    </citation>
    <scope>NUCLEOTIDE SEQUENCE [LARGE SCALE GENOMIC DNA]</scope>
    <source>
        <strain evidence="2 3">Pan54</strain>
    </source>
</reference>
<accession>A0A5C5XBE3</accession>
<proteinExistence type="predicted"/>
<dbReference type="OrthoDB" id="278324at2"/>
<organism evidence="2 3">
    <name type="scientific">Rubinisphaera italica</name>
    <dbReference type="NCBI Taxonomy" id="2527969"/>
    <lineage>
        <taxon>Bacteria</taxon>
        <taxon>Pseudomonadati</taxon>
        <taxon>Planctomycetota</taxon>
        <taxon>Planctomycetia</taxon>
        <taxon>Planctomycetales</taxon>
        <taxon>Planctomycetaceae</taxon>
        <taxon>Rubinisphaera</taxon>
    </lineage>
</organism>
<sequence length="126" mass="13527">MAEQGFSEKQIAKPRELILADRTGGQAVEPPIDLVTSGPEAPGITNRDTSVVVRELFAHANHSVLVIGYAVYQGQQVFEALATRMEQFPSLQVQFFLNVPRPDADTTPSAILCPGSSNDSKTSSGL</sequence>
<evidence type="ECO:0000313" key="3">
    <source>
        <dbReference type="Proteomes" id="UP000316095"/>
    </source>
</evidence>